<accession>A0A649V3J3</accession>
<dbReference type="InterPro" id="IPR003615">
    <property type="entry name" value="HNH_nuc"/>
</dbReference>
<protein>
    <recommendedName>
        <fullName evidence="5">HNH homing endonuclease</fullName>
    </recommendedName>
</protein>
<dbReference type="KEGG" id="vg:56137989"/>
<name>A0A649V3J3_9CAUD</name>
<proteinExistence type="predicted"/>
<dbReference type="InterPro" id="IPR044925">
    <property type="entry name" value="His-Me_finger_sf"/>
</dbReference>
<keyword evidence="4" id="KW-1185">Reference proteome</keyword>
<dbReference type="EMBL" id="MN552145">
    <property type="protein sequence ID" value="QGJ84965.1"/>
    <property type="molecule type" value="Genomic_DNA"/>
</dbReference>
<feature type="domain" description="HNH nuclease" evidence="2">
    <location>
        <begin position="78"/>
        <end position="122"/>
    </location>
</feature>
<dbReference type="InterPro" id="IPR010902">
    <property type="entry name" value="NUMOD4"/>
</dbReference>
<evidence type="ECO:0000259" key="2">
    <source>
        <dbReference type="Pfam" id="PF13392"/>
    </source>
</evidence>
<dbReference type="Pfam" id="PF07463">
    <property type="entry name" value="NUMOD4"/>
    <property type="match status" value="1"/>
</dbReference>
<reference evidence="3 4" key="1">
    <citation type="submission" date="2019-10" db="EMBL/GenBank/DDBJ databases">
        <authorList>
            <person name="Brinks E."/>
        </authorList>
    </citation>
    <scope>NUCLEOTIDE SEQUENCE [LARGE SCALE GENOMIC DNA]</scope>
</reference>
<dbReference type="Gene3D" id="3.90.75.20">
    <property type="match status" value="1"/>
</dbReference>
<evidence type="ECO:0000313" key="4">
    <source>
        <dbReference type="Proteomes" id="UP000422881"/>
    </source>
</evidence>
<organism evidence="3 4">
    <name type="scientific">Lactococcus phage P1048</name>
    <dbReference type="NCBI Taxonomy" id="2662295"/>
    <lineage>
        <taxon>Viruses</taxon>
        <taxon>Duplodnaviria</taxon>
        <taxon>Heunggongvirae</taxon>
        <taxon>Uroviricota</taxon>
        <taxon>Caudoviricetes</taxon>
        <taxon>Audreyjarvisvirus</taxon>
        <taxon>Audreyjarvisvirus P1048</taxon>
    </lineage>
</organism>
<sequence>MKEIDSKEFFPIKRYEGIYEINTNGDIRSVDRIITTKGSNGRGSYTSHKKGVPMKSFQNGSGYLQIRLSVNGKCRMEYVHCLVYDTFIGIEDKKNDIDHLDHNKLNCSLNNLEEITHKENMRRMRKFYGIEAKPKEKKSRRTYTYDEMKEALERLKAEPMSKVCKDYGISDKGLSKRLKSVGLPYQMKEINKYFNNNFF</sequence>
<dbReference type="Proteomes" id="UP000422881">
    <property type="component" value="Segment"/>
</dbReference>
<evidence type="ECO:0000259" key="1">
    <source>
        <dbReference type="Pfam" id="PF07463"/>
    </source>
</evidence>
<evidence type="ECO:0008006" key="5">
    <source>
        <dbReference type="Google" id="ProtNLM"/>
    </source>
</evidence>
<evidence type="ECO:0000313" key="3">
    <source>
        <dbReference type="EMBL" id="QGJ84965.1"/>
    </source>
</evidence>
<dbReference type="GeneID" id="56137989"/>
<dbReference type="Pfam" id="PF13392">
    <property type="entry name" value="HNH_3"/>
    <property type="match status" value="1"/>
</dbReference>
<dbReference type="RefSeq" id="YP_009905603.1">
    <property type="nucleotide sequence ID" value="NC_049857.1"/>
</dbReference>
<feature type="domain" description="NUMOD4" evidence="1">
    <location>
        <begin position="11"/>
        <end position="69"/>
    </location>
</feature>
<dbReference type="SUPFAM" id="SSF54060">
    <property type="entry name" value="His-Me finger endonucleases"/>
    <property type="match status" value="1"/>
</dbReference>